<dbReference type="Gene3D" id="1.10.8.140">
    <property type="entry name" value="PDCD5-like"/>
    <property type="match status" value="1"/>
</dbReference>
<dbReference type="EMBL" id="NCKU01002862">
    <property type="protein sequence ID" value="RWS08654.1"/>
    <property type="molecule type" value="Genomic_DNA"/>
</dbReference>
<reference evidence="3 4" key="1">
    <citation type="journal article" date="2018" name="Gigascience">
        <title>Genomes of trombidid mites reveal novel predicted allergens and laterally-transferred genes associated with secondary metabolism.</title>
        <authorList>
            <person name="Dong X."/>
            <person name="Chaisiri K."/>
            <person name="Xia D."/>
            <person name="Armstrong S.D."/>
            <person name="Fang Y."/>
            <person name="Donnelly M.J."/>
            <person name="Kadowaki T."/>
            <person name="McGarry J.W."/>
            <person name="Darby A.C."/>
            <person name="Makepeace B.L."/>
        </authorList>
    </citation>
    <scope>NUCLEOTIDE SEQUENCE [LARGE SCALE GENOMIC DNA]</scope>
    <source>
        <strain evidence="3">UoL-WK</strain>
    </source>
</reference>
<accession>A0A443R061</accession>
<dbReference type="PANTHER" id="PTHR10840:SF0">
    <property type="entry name" value="PROGRAMMED CELL DEATH PROTEIN 5"/>
    <property type="match status" value="1"/>
</dbReference>
<keyword evidence="4" id="KW-1185">Reference proteome</keyword>
<name>A0A443R061_9ACAR</name>
<evidence type="ECO:0000313" key="4">
    <source>
        <dbReference type="Proteomes" id="UP000285301"/>
    </source>
</evidence>
<proteinExistence type="inferred from homology"/>
<dbReference type="InterPro" id="IPR002836">
    <property type="entry name" value="PDCD5-like"/>
</dbReference>
<evidence type="ECO:0000256" key="2">
    <source>
        <dbReference type="SAM" id="MobiDB-lite"/>
    </source>
</evidence>
<dbReference type="GO" id="GO:0005634">
    <property type="term" value="C:nucleus"/>
    <property type="evidence" value="ECO:0007669"/>
    <property type="project" value="TreeGrafter"/>
</dbReference>
<dbReference type="PANTHER" id="PTHR10840">
    <property type="entry name" value="PROGRAMMED CELL DEATH PROTEIN 5"/>
    <property type="match status" value="1"/>
</dbReference>
<dbReference type="GO" id="GO:0003677">
    <property type="term" value="F:DNA binding"/>
    <property type="evidence" value="ECO:0007669"/>
    <property type="project" value="InterPro"/>
</dbReference>
<feature type="region of interest" description="Disordered" evidence="2">
    <location>
        <begin position="19"/>
        <end position="44"/>
    </location>
</feature>
<evidence type="ECO:0000313" key="3">
    <source>
        <dbReference type="EMBL" id="RWS08654.1"/>
    </source>
</evidence>
<feature type="compositionally biased region" description="Polar residues" evidence="2">
    <location>
        <begin position="19"/>
        <end position="32"/>
    </location>
</feature>
<comment type="caution">
    <text evidence="3">The sequence shown here is derived from an EMBL/GenBank/DDBJ whole genome shotgun (WGS) entry which is preliminary data.</text>
</comment>
<gene>
    <name evidence="3" type="ORF">B4U79_08046</name>
</gene>
<dbReference type="OrthoDB" id="10252486at2759"/>
<dbReference type="InterPro" id="IPR036883">
    <property type="entry name" value="PDCD5-like_sf"/>
</dbReference>
<dbReference type="STRING" id="1965070.A0A443R061"/>
<dbReference type="Proteomes" id="UP000285301">
    <property type="component" value="Unassembled WGS sequence"/>
</dbReference>
<comment type="similarity">
    <text evidence="1">Belongs to the PDCD5 family.</text>
</comment>
<dbReference type="SUPFAM" id="SSF46950">
    <property type="entry name" value="Double-stranded DNA-binding domain"/>
    <property type="match status" value="1"/>
</dbReference>
<dbReference type="Pfam" id="PF01984">
    <property type="entry name" value="dsDNA_bind"/>
    <property type="match status" value="1"/>
</dbReference>
<organism evidence="3 4">
    <name type="scientific">Dinothrombium tinctorium</name>
    <dbReference type="NCBI Taxonomy" id="1965070"/>
    <lineage>
        <taxon>Eukaryota</taxon>
        <taxon>Metazoa</taxon>
        <taxon>Ecdysozoa</taxon>
        <taxon>Arthropoda</taxon>
        <taxon>Chelicerata</taxon>
        <taxon>Arachnida</taxon>
        <taxon>Acari</taxon>
        <taxon>Acariformes</taxon>
        <taxon>Trombidiformes</taxon>
        <taxon>Prostigmata</taxon>
        <taxon>Anystina</taxon>
        <taxon>Parasitengona</taxon>
        <taxon>Trombidioidea</taxon>
        <taxon>Trombidiidae</taxon>
        <taxon>Dinothrombium</taxon>
    </lineage>
</organism>
<dbReference type="AlphaFoldDB" id="A0A443R061"/>
<protein>
    <submittedName>
        <fullName evidence="3">Programmed cell death protein 5-like protein</fullName>
    </submittedName>
</protein>
<dbReference type="PIRSF" id="PIRSF015730">
    <property type="entry name" value="TFAR19"/>
    <property type="match status" value="1"/>
</dbReference>
<evidence type="ECO:0000256" key="1">
    <source>
        <dbReference type="ARBA" id="ARBA00010490"/>
    </source>
</evidence>
<dbReference type="GO" id="GO:0005829">
    <property type="term" value="C:cytosol"/>
    <property type="evidence" value="ECO:0007669"/>
    <property type="project" value="TreeGrafter"/>
</dbReference>
<sequence>MDDDELQAIRAKRLQQLQSERSAAGFDQQSNAEQQKQQQKEKEEELRNVILSQILTQEARARLNTLKAAKPGKAKSVEDMLIANARMGIINGKLSEADLINVLERINQQTTKETKVKFDRRRANLDDSDED</sequence>